<dbReference type="EMBL" id="CAXIPR030000063">
    <property type="protein sequence ID" value="CAM0144735.1"/>
    <property type="molecule type" value="Genomic_DNA"/>
</dbReference>
<evidence type="ECO:0000256" key="1">
    <source>
        <dbReference type="SAM" id="MobiDB-lite"/>
    </source>
</evidence>
<protein>
    <recommendedName>
        <fullName evidence="2">PB1 domain-containing protein</fullName>
    </recommendedName>
</protein>
<feature type="region of interest" description="Disordered" evidence="1">
    <location>
        <begin position="200"/>
        <end position="237"/>
    </location>
</feature>
<dbReference type="SMART" id="SM00666">
    <property type="entry name" value="PB1"/>
    <property type="match status" value="1"/>
</dbReference>
<proteinExistence type="predicted"/>
<keyword evidence="5" id="KW-1185">Reference proteome</keyword>
<feature type="compositionally biased region" description="Basic and acidic residues" evidence="1">
    <location>
        <begin position="214"/>
        <end position="225"/>
    </location>
</feature>
<name>A0ABC9GQV9_9POAL</name>
<dbReference type="AlphaFoldDB" id="A0ABC9GQV9"/>
<dbReference type="EMBL" id="CAXIPR030000060">
    <property type="protein sequence ID" value="CAM0144719.1"/>
    <property type="molecule type" value="Genomic_DNA"/>
</dbReference>
<dbReference type="PANTHER" id="PTHR31066">
    <property type="entry name" value="OS05G0427100 PROTEIN-RELATED"/>
    <property type="match status" value="1"/>
</dbReference>
<dbReference type="Gene3D" id="3.10.20.90">
    <property type="entry name" value="Phosphatidylinositol 3-kinase Catalytic Subunit, Chain A, domain 1"/>
    <property type="match status" value="1"/>
</dbReference>
<evidence type="ECO:0000313" key="5">
    <source>
        <dbReference type="Proteomes" id="UP001497457"/>
    </source>
</evidence>
<accession>A0ABC9GQV9</accession>
<dbReference type="PANTHER" id="PTHR31066:SF10">
    <property type="entry name" value="OCTICOSAPEPTIDE_PHOX_BEM1P FAMILY PROTEIN"/>
    <property type="match status" value="1"/>
</dbReference>
<dbReference type="Pfam" id="PF00564">
    <property type="entry name" value="PB1"/>
    <property type="match status" value="1"/>
</dbReference>
<dbReference type="CDD" id="cd06410">
    <property type="entry name" value="PB1_UP2"/>
    <property type="match status" value="1"/>
</dbReference>
<dbReference type="InterPro" id="IPR000270">
    <property type="entry name" value="PB1_dom"/>
</dbReference>
<evidence type="ECO:0000313" key="3">
    <source>
        <dbReference type="EMBL" id="CAM0144719.1"/>
    </source>
</evidence>
<feature type="domain" description="PB1" evidence="2">
    <location>
        <begin position="53"/>
        <end position="139"/>
    </location>
</feature>
<evidence type="ECO:0000259" key="2">
    <source>
        <dbReference type="SMART" id="SM00666"/>
    </source>
</evidence>
<feature type="region of interest" description="Disordered" evidence="1">
    <location>
        <begin position="140"/>
        <end position="187"/>
    </location>
</feature>
<sequence>MVGTSWSSSSSCTSSFGSLDDDVVCVLKPAATAAAEGTLKFLCSYGGRILPRHSDGALRYVGGDNRVLSVDRPLHFYELQRKVRELCGWDVLLRCQLPTEDLDALVSVTGDDDLANLLEEYDAASKDRLQPLKIRAFLFPRTPQAPPRGSPPPTPAPASSRPSPSSARDLRRQNISPPAAARVPSSTTCAPRWWAAPSLHASRPARAHHQQTQRYDRHGPGEARPHRYLVHSGSHWQ</sequence>
<feature type="compositionally biased region" description="Pro residues" evidence="1">
    <location>
        <begin position="143"/>
        <end position="156"/>
    </location>
</feature>
<gene>
    <name evidence="3" type="ORF">URODEC1_LOCUS118573</name>
    <name evidence="4" type="ORF">URODEC1_LOCUS118582</name>
</gene>
<comment type="caution">
    <text evidence="3">The sequence shown here is derived from an EMBL/GenBank/DDBJ whole genome shotgun (WGS) entry which is preliminary data.</text>
</comment>
<feature type="compositionally biased region" description="Low complexity" evidence="1">
    <location>
        <begin position="157"/>
        <end position="167"/>
    </location>
</feature>
<organism evidence="3 5">
    <name type="scientific">Urochloa decumbens</name>
    <dbReference type="NCBI Taxonomy" id="240449"/>
    <lineage>
        <taxon>Eukaryota</taxon>
        <taxon>Viridiplantae</taxon>
        <taxon>Streptophyta</taxon>
        <taxon>Embryophyta</taxon>
        <taxon>Tracheophyta</taxon>
        <taxon>Spermatophyta</taxon>
        <taxon>Magnoliopsida</taxon>
        <taxon>Liliopsida</taxon>
        <taxon>Poales</taxon>
        <taxon>Poaceae</taxon>
        <taxon>PACMAD clade</taxon>
        <taxon>Panicoideae</taxon>
        <taxon>Panicodae</taxon>
        <taxon>Paniceae</taxon>
        <taxon>Melinidinae</taxon>
        <taxon>Urochloa</taxon>
    </lineage>
</organism>
<dbReference type="InterPro" id="IPR053198">
    <property type="entry name" value="Gynoecium_Dev_Regulator"/>
</dbReference>
<dbReference type="SUPFAM" id="SSF54277">
    <property type="entry name" value="CAD &amp; PB1 domains"/>
    <property type="match status" value="1"/>
</dbReference>
<reference evidence="3 5" key="1">
    <citation type="submission" date="2024-10" db="EMBL/GenBank/DDBJ databases">
        <authorList>
            <person name="Ryan C."/>
        </authorList>
    </citation>
    <scope>NUCLEOTIDE SEQUENCE [LARGE SCALE GENOMIC DNA]</scope>
</reference>
<evidence type="ECO:0000313" key="4">
    <source>
        <dbReference type="EMBL" id="CAM0144735.1"/>
    </source>
</evidence>
<dbReference type="Proteomes" id="UP001497457">
    <property type="component" value="Unassembled WGS sequence"/>
</dbReference>